<name>A0A919RMN7_9ACTN</name>
<gene>
    <name evidence="4" type="ORF">Ssi02_50400</name>
</gene>
<comment type="caution">
    <text evidence="4">The sequence shown here is derived from an EMBL/GenBank/DDBJ whole genome shotgun (WGS) entry which is preliminary data.</text>
</comment>
<reference evidence="4" key="1">
    <citation type="submission" date="2021-01" db="EMBL/GenBank/DDBJ databases">
        <title>Whole genome shotgun sequence of Sinosporangium siamense NBRC 109515.</title>
        <authorList>
            <person name="Komaki H."/>
            <person name="Tamura T."/>
        </authorList>
    </citation>
    <scope>NUCLEOTIDE SEQUENCE</scope>
    <source>
        <strain evidence="4">NBRC 109515</strain>
    </source>
</reference>
<keyword evidence="3" id="KW-0732">Signal</keyword>
<feature type="region of interest" description="Disordered" evidence="1">
    <location>
        <begin position="283"/>
        <end position="323"/>
    </location>
</feature>
<keyword evidence="2" id="KW-1133">Transmembrane helix</keyword>
<evidence type="ECO:0000313" key="4">
    <source>
        <dbReference type="EMBL" id="GII94809.1"/>
    </source>
</evidence>
<feature type="compositionally biased region" description="Low complexity" evidence="1">
    <location>
        <begin position="307"/>
        <end position="316"/>
    </location>
</feature>
<feature type="signal peptide" evidence="3">
    <location>
        <begin position="1"/>
        <end position="25"/>
    </location>
</feature>
<accession>A0A919RMN7</accession>
<dbReference type="RefSeq" id="WP_204029641.1">
    <property type="nucleotide sequence ID" value="NZ_BOOW01000031.1"/>
</dbReference>
<evidence type="ECO:0000313" key="5">
    <source>
        <dbReference type="Proteomes" id="UP000606172"/>
    </source>
</evidence>
<protein>
    <recommendedName>
        <fullName evidence="6">Esterase-like activity of phytase family protein</fullName>
    </recommendedName>
</protein>
<evidence type="ECO:0000256" key="1">
    <source>
        <dbReference type="SAM" id="MobiDB-lite"/>
    </source>
</evidence>
<evidence type="ECO:0000256" key="2">
    <source>
        <dbReference type="SAM" id="Phobius"/>
    </source>
</evidence>
<keyword evidence="2" id="KW-0472">Membrane</keyword>
<feature type="transmembrane region" description="Helical" evidence="2">
    <location>
        <begin position="332"/>
        <end position="350"/>
    </location>
</feature>
<dbReference type="AlphaFoldDB" id="A0A919RMN7"/>
<sequence length="354" mass="37463">MGTRSRIRKPLVTGAALAAVLATWAAPAWGAAALEPEDEEGLAFKIADSRIGESSGLAVSLTHDNVIYTHNDSDDGPVFYALGADGRTRARFTLSGAAARDWEGMAASVDKSTGRGVLWFGDVGDNFNGAWPDISIYKVNEPTSMRGGALPAVRYRFRYEDGGRNAEGIMVNPRTGRLYVVSKEFGGSIYEAPRRLRTDRVNVLRRVGSAPVMATDAAYAPDGSSFVIRTYLSASLYRAPDELISRLDMPAVKQAESITYTRDGTAVLTGTEGAKSPVYRVPLPREALPTPTPTPKPAAEGEKKPAKGPADVSAAGAEDKDAEAGGVPVGTIALWLVVAVGATAVIAFIARRAH</sequence>
<proteinExistence type="predicted"/>
<keyword evidence="2" id="KW-0812">Transmembrane</keyword>
<feature type="chain" id="PRO_5039654207" description="Esterase-like activity of phytase family protein" evidence="3">
    <location>
        <begin position="26"/>
        <end position="354"/>
    </location>
</feature>
<dbReference type="EMBL" id="BOOW01000031">
    <property type="protein sequence ID" value="GII94809.1"/>
    <property type="molecule type" value="Genomic_DNA"/>
</dbReference>
<evidence type="ECO:0000256" key="3">
    <source>
        <dbReference type="SAM" id="SignalP"/>
    </source>
</evidence>
<evidence type="ECO:0008006" key="6">
    <source>
        <dbReference type="Google" id="ProtNLM"/>
    </source>
</evidence>
<keyword evidence="5" id="KW-1185">Reference proteome</keyword>
<dbReference type="SUPFAM" id="SSF50956">
    <property type="entry name" value="Thermostable phytase (3-phytase)"/>
    <property type="match status" value="1"/>
</dbReference>
<organism evidence="4 5">
    <name type="scientific">Sinosporangium siamense</name>
    <dbReference type="NCBI Taxonomy" id="1367973"/>
    <lineage>
        <taxon>Bacteria</taxon>
        <taxon>Bacillati</taxon>
        <taxon>Actinomycetota</taxon>
        <taxon>Actinomycetes</taxon>
        <taxon>Streptosporangiales</taxon>
        <taxon>Streptosporangiaceae</taxon>
        <taxon>Sinosporangium</taxon>
    </lineage>
</organism>
<dbReference type="Proteomes" id="UP000606172">
    <property type="component" value="Unassembled WGS sequence"/>
</dbReference>